<keyword evidence="2" id="KW-0812">Transmembrane</keyword>
<feature type="transmembrane region" description="Helical" evidence="2">
    <location>
        <begin position="474"/>
        <end position="493"/>
    </location>
</feature>
<keyword evidence="5" id="KW-1185">Reference proteome</keyword>
<feature type="signal peptide" evidence="3">
    <location>
        <begin position="1"/>
        <end position="22"/>
    </location>
</feature>
<keyword evidence="2" id="KW-1133">Transmembrane helix</keyword>
<evidence type="ECO:0000313" key="5">
    <source>
        <dbReference type="Proteomes" id="UP001642405"/>
    </source>
</evidence>
<feature type="compositionally biased region" description="Low complexity" evidence="1">
    <location>
        <begin position="352"/>
        <end position="362"/>
    </location>
</feature>
<organism evidence="4 5">
    <name type="scientific">Sporothrix curviconia</name>
    <dbReference type="NCBI Taxonomy" id="1260050"/>
    <lineage>
        <taxon>Eukaryota</taxon>
        <taxon>Fungi</taxon>
        <taxon>Dikarya</taxon>
        <taxon>Ascomycota</taxon>
        <taxon>Pezizomycotina</taxon>
        <taxon>Sordariomycetes</taxon>
        <taxon>Sordariomycetidae</taxon>
        <taxon>Ophiostomatales</taxon>
        <taxon>Ophiostomataceae</taxon>
        <taxon>Sporothrix</taxon>
    </lineage>
</organism>
<name>A0ABP0B095_9PEZI</name>
<keyword evidence="3" id="KW-0732">Signal</keyword>
<evidence type="ECO:0000256" key="2">
    <source>
        <dbReference type="SAM" id="Phobius"/>
    </source>
</evidence>
<evidence type="ECO:0000313" key="4">
    <source>
        <dbReference type="EMBL" id="CAK7212882.1"/>
    </source>
</evidence>
<reference evidence="4 5" key="1">
    <citation type="submission" date="2024-01" db="EMBL/GenBank/DDBJ databases">
        <authorList>
            <person name="Allen C."/>
            <person name="Tagirdzhanova G."/>
        </authorList>
    </citation>
    <scope>NUCLEOTIDE SEQUENCE [LARGE SCALE GENOMIC DNA]</scope>
</reference>
<evidence type="ECO:0000256" key="1">
    <source>
        <dbReference type="SAM" id="MobiDB-lite"/>
    </source>
</evidence>
<protein>
    <submittedName>
        <fullName evidence="4">Uncharacterized protein</fullName>
    </submittedName>
</protein>
<feature type="compositionally biased region" description="Low complexity" evidence="1">
    <location>
        <begin position="246"/>
        <end position="344"/>
    </location>
</feature>
<feature type="region of interest" description="Disordered" evidence="1">
    <location>
        <begin position="246"/>
        <end position="362"/>
    </location>
</feature>
<dbReference type="Proteomes" id="UP001642405">
    <property type="component" value="Unassembled WGS sequence"/>
</dbReference>
<gene>
    <name evidence="4" type="ORF">SCUCBS95973_001611</name>
</gene>
<dbReference type="EMBL" id="CAWUHB010000006">
    <property type="protein sequence ID" value="CAK7212882.1"/>
    <property type="molecule type" value="Genomic_DNA"/>
</dbReference>
<accession>A0ABP0B095</accession>
<feature type="chain" id="PRO_5046577883" evidence="3">
    <location>
        <begin position="23"/>
        <end position="494"/>
    </location>
</feature>
<evidence type="ECO:0000256" key="3">
    <source>
        <dbReference type="SAM" id="SignalP"/>
    </source>
</evidence>
<proteinExistence type="predicted"/>
<comment type="caution">
    <text evidence="4">The sequence shown here is derived from an EMBL/GenBank/DDBJ whole genome shotgun (WGS) entry which is preliminary data.</text>
</comment>
<keyword evidence="2" id="KW-0472">Membrane</keyword>
<sequence length="494" mass="50524">MARYLVAFSLSITGAIAGAVSAITVNTSSTTPDSTSASVPSFITSAATLPSTTAVHINTCSYWNSTASRLEWNDPWCSIYAGTVQLTYWPTDNGTYPATVYNSALDYTFTSPSVYMIVNTLYGYNPCGRLGPDVSSVVFAFDLTDVSTLVPYMEETASTRRSTRQLYLSDLGDDCDGSFMASTLTTQTHPLKNTANRCNPSLVIPKAIKTFGYPYWLHCGNVGNKFGLFDPPYAVPTLDGGLLGVPTSTSASPASSAIPTTPTPTAAPTMSTPAADPTTSTPAADPTTSTPAAVPPTTSSTGSTKDASTEAPVAASSPSTAGVPTTATVPPDNQLLPQYTSPSPSSSPSPNTPTTSTSIYYSQPPADAYTRQFETSVVPTQYASLGPSGIEIVNDGSSSTSTYFVPAVGTPVDGSASSVPLATVAVYQGQTLTMGGAAVTVTSAQVVLPVTSSSSANDTAAAVVTAGASRLARGGMGTAGIVGVVGCCVLLLLM</sequence>